<dbReference type="Proteomes" id="UP000268014">
    <property type="component" value="Unassembled WGS sequence"/>
</dbReference>
<dbReference type="AlphaFoldDB" id="A0A0N4W6D7"/>
<evidence type="ECO:0000313" key="4">
    <source>
        <dbReference type="WBParaSite" id="HPLM_0000560501-mRNA-1"/>
    </source>
</evidence>
<dbReference type="EMBL" id="UZAF01016363">
    <property type="protein sequence ID" value="VDO26504.1"/>
    <property type="molecule type" value="Genomic_DNA"/>
</dbReference>
<reference evidence="4" key="1">
    <citation type="submission" date="2017-02" db="UniProtKB">
        <authorList>
            <consortium name="WormBaseParasite"/>
        </authorList>
    </citation>
    <scope>IDENTIFICATION</scope>
</reference>
<proteinExistence type="predicted"/>
<keyword evidence="3" id="KW-1185">Reference proteome</keyword>
<gene>
    <name evidence="2" type="ORF">HPLM_LOCUS5597</name>
</gene>
<keyword evidence="1" id="KW-1133">Transmembrane helix</keyword>
<organism evidence="4">
    <name type="scientific">Haemonchus placei</name>
    <name type="common">Barber's pole worm</name>
    <dbReference type="NCBI Taxonomy" id="6290"/>
    <lineage>
        <taxon>Eukaryota</taxon>
        <taxon>Metazoa</taxon>
        <taxon>Ecdysozoa</taxon>
        <taxon>Nematoda</taxon>
        <taxon>Chromadorea</taxon>
        <taxon>Rhabditida</taxon>
        <taxon>Rhabditina</taxon>
        <taxon>Rhabditomorpha</taxon>
        <taxon>Strongyloidea</taxon>
        <taxon>Trichostrongylidae</taxon>
        <taxon>Haemonchus</taxon>
    </lineage>
</organism>
<keyword evidence="1" id="KW-0472">Membrane</keyword>
<dbReference type="OMA" id="QCYTDDQ"/>
<dbReference type="OrthoDB" id="5907565at2759"/>
<evidence type="ECO:0000313" key="3">
    <source>
        <dbReference type="Proteomes" id="UP000268014"/>
    </source>
</evidence>
<evidence type="ECO:0000313" key="2">
    <source>
        <dbReference type="EMBL" id="VDO26504.1"/>
    </source>
</evidence>
<feature type="transmembrane region" description="Helical" evidence="1">
    <location>
        <begin position="228"/>
        <end position="253"/>
    </location>
</feature>
<dbReference type="WBParaSite" id="HPLM_0000560501-mRNA-1">
    <property type="protein sequence ID" value="HPLM_0000560501-mRNA-1"/>
    <property type="gene ID" value="HPLM_0000560501"/>
</dbReference>
<name>A0A0N4W6D7_HAEPC</name>
<protein>
    <submittedName>
        <fullName evidence="4">Mid2 domain-containing protein</fullName>
    </submittedName>
</protein>
<evidence type="ECO:0000256" key="1">
    <source>
        <dbReference type="SAM" id="Phobius"/>
    </source>
</evidence>
<sequence length="310" mass="33886">MRRLGRIGHCAQDGLKSEVGELALSSYPYPKVVITRYSFGLESCRSDMPPLLLVSKKNLIWCSVLATYVLLAEAIQCYTDDQTEQNYISKAGPEEKRVLKHFLKKRAAVSDANITSIPDPITSLSEVTASVAVSSEGASANVAASTTTITTIETSKNESVTLEASESETTITTMASESEAVTENSGSIGDSETVTTARQQLERGIADDSETTTKEVKKDATTPHGHSMLLIIILGIICVVLVLAIIALIPCAVGGGNKKEVKAPSVRMERKRRLDTEEKSFSLSRSQRRFVDYDDLFENNHADDIHWRQE</sequence>
<keyword evidence="1" id="KW-0812">Transmembrane</keyword>
<accession>A0A0N4W6D7</accession>
<reference evidence="2 3" key="2">
    <citation type="submission" date="2018-11" db="EMBL/GenBank/DDBJ databases">
        <authorList>
            <consortium name="Pathogen Informatics"/>
        </authorList>
    </citation>
    <scope>NUCLEOTIDE SEQUENCE [LARGE SCALE GENOMIC DNA]</scope>
    <source>
        <strain evidence="2 3">MHpl1</strain>
    </source>
</reference>